<evidence type="ECO:0000313" key="8">
    <source>
        <dbReference type="Proteomes" id="UP000243217"/>
    </source>
</evidence>
<comment type="subcellular location">
    <subcellularLocation>
        <location evidence="1">Membrane</location>
        <topology evidence="1">Single-pass membrane protein</topology>
    </subcellularLocation>
</comment>
<comment type="caution">
    <text evidence="7">The sequence shown here is derived from an EMBL/GenBank/DDBJ whole genome shotgun (WGS) entry which is preliminary data.</text>
</comment>
<organism evidence="7 8">
    <name type="scientific">Thraustotheca clavata</name>
    <dbReference type="NCBI Taxonomy" id="74557"/>
    <lineage>
        <taxon>Eukaryota</taxon>
        <taxon>Sar</taxon>
        <taxon>Stramenopiles</taxon>
        <taxon>Oomycota</taxon>
        <taxon>Saprolegniomycetes</taxon>
        <taxon>Saprolegniales</taxon>
        <taxon>Achlyaceae</taxon>
        <taxon>Thraustotheca</taxon>
    </lineage>
</organism>
<evidence type="ECO:0000313" key="7">
    <source>
        <dbReference type="EMBL" id="OQS00644.1"/>
    </source>
</evidence>
<evidence type="ECO:0000256" key="2">
    <source>
        <dbReference type="ARBA" id="ARBA00022692"/>
    </source>
</evidence>
<name>A0A1V9ZRL4_9STRA</name>
<feature type="transmembrane region" description="Helical" evidence="6">
    <location>
        <begin position="126"/>
        <end position="146"/>
    </location>
</feature>
<dbReference type="CDD" id="cd12087">
    <property type="entry name" value="TM_EGFR-like"/>
    <property type="match status" value="1"/>
</dbReference>
<feature type="compositionally biased region" description="Low complexity" evidence="5">
    <location>
        <begin position="75"/>
        <end position="93"/>
    </location>
</feature>
<reference evidence="7 8" key="1">
    <citation type="journal article" date="2014" name="Genome Biol. Evol.">
        <title>The secreted proteins of Achlya hypogyna and Thraustotheca clavata identify the ancestral oomycete secretome and reveal gene acquisitions by horizontal gene transfer.</title>
        <authorList>
            <person name="Misner I."/>
            <person name="Blouin N."/>
            <person name="Leonard G."/>
            <person name="Richards T.A."/>
            <person name="Lane C.E."/>
        </authorList>
    </citation>
    <scope>NUCLEOTIDE SEQUENCE [LARGE SCALE GENOMIC DNA]</scope>
    <source>
        <strain evidence="7 8">ATCC 34112</strain>
    </source>
</reference>
<feature type="region of interest" description="Disordered" evidence="5">
    <location>
        <begin position="64"/>
        <end position="98"/>
    </location>
</feature>
<evidence type="ECO:0000256" key="3">
    <source>
        <dbReference type="ARBA" id="ARBA00022989"/>
    </source>
</evidence>
<accession>A0A1V9ZRL4</accession>
<proteinExistence type="predicted"/>
<keyword evidence="2 6" id="KW-0812">Transmembrane</keyword>
<dbReference type="OrthoDB" id="77975at2759"/>
<gene>
    <name evidence="7" type="ORF">THRCLA_21672</name>
</gene>
<dbReference type="GO" id="GO:0016020">
    <property type="term" value="C:membrane"/>
    <property type="evidence" value="ECO:0007669"/>
    <property type="project" value="UniProtKB-SubCell"/>
</dbReference>
<feature type="compositionally biased region" description="Pro residues" evidence="5">
    <location>
        <begin position="64"/>
        <end position="74"/>
    </location>
</feature>
<dbReference type="InterPro" id="IPR051694">
    <property type="entry name" value="Immunoregulatory_rcpt-like"/>
</dbReference>
<dbReference type="Proteomes" id="UP000243217">
    <property type="component" value="Unassembled WGS sequence"/>
</dbReference>
<dbReference type="PANTHER" id="PTHR15549:SF30">
    <property type="entry name" value="MID2 DOMAIN-CONTAINING PROTEIN"/>
    <property type="match status" value="1"/>
</dbReference>
<dbReference type="NCBIfam" id="TIGR01167">
    <property type="entry name" value="LPXTG_anchor"/>
    <property type="match status" value="1"/>
</dbReference>
<sequence>MESLCNSTLTCTVLLGDSLCVRGSIECYNYNCLYLQHGIVYCTNPTYNGCQNGVICPKDVSTPTPIPTNEPTPLPTNETPLPTNEPTPNATTISIPTTLPMPTTSIPIATTSSPQPANSSSNKTSIVLGVILGIAVIIGLALWLFWRRKQKREADEERFVAPSISNRRNKQESIVLSKLHMNVESSAIDSMATKSMFNTVGRQSNHEFMTEKSDWWQNSAQNLLVEHETKTEPERNIQVNAEERKAKGPVYNL</sequence>
<evidence type="ECO:0000256" key="5">
    <source>
        <dbReference type="SAM" id="MobiDB-lite"/>
    </source>
</evidence>
<dbReference type="AlphaFoldDB" id="A0A1V9ZRL4"/>
<keyword evidence="3 6" id="KW-1133">Transmembrane helix</keyword>
<protein>
    <submittedName>
        <fullName evidence="7">Uncharacterized protein</fullName>
    </submittedName>
</protein>
<keyword evidence="8" id="KW-1185">Reference proteome</keyword>
<dbReference type="EMBL" id="JNBS01001692">
    <property type="protein sequence ID" value="OQS00644.1"/>
    <property type="molecule type" value="Genomic_DNA"/>
</dbReference>
<dbReference type="GO" id="GO:0071944">
    <property type="term" value="C:cell periphery"/>
    <property type="evidence" value="ECO:0007669"/>
    <property type="project" value="UniProtKB-ARBA"/>
</dbReference>
<evidence type="ECO:0000256" key="6">
    <source>
        <dbReference type="SAM" id="Phobius"/>
    </source>
</evidence>
<evidence type="ECO:0000256" key="4">
    <source>
        <dbReference type="ARBA" id="ARBA00023136"/>
    </source>
</evidence>
<dbReference type="PANTHER" id="PTHR15549">
    <property type="entry name" value="PAIRED IMMUNOGLOBULIN-LIKE TYPE 2 RECEPTOR"/>
    <property type="match status" value="1"/>
</dbReference>
<dbReference type="STRING" id="74557.A0A1V9ZRL4"/>
<keyword evidence="4 6" id="KW-0472">Membrane</keyword>
<evidence type="ECO:0000256" key="1">
    <source>
        <dbReference type="ARBA" id="ARBA00004167"/>
    </source>
</evidence>